<dbReference type="STRING" id="742823.HMPREF9465_00804"/>
<comment type="similarity">
    <text evidence="3">Belongs to the HAD-like hydrolase superfamily. CbbY/CbbZ/Gph/YieH family.</text>
</comment>
<dbReference type="PATRIC" id="fig|742823.3.peg.807"/>
<dbReference type="InterPro" id="IPR006439">
    <property type="entry name" value="HAD-SF_hydro_IA"/>
</dbReference>
<dbReference type="HOGENOM" id="CLU_045011_19_1_4"/>
<dbReference type="InterPro" id="IPR023214">
    <property type="entry name" value="HAD_sf"/>
</dbReference>
<dbReference type="InterPro" id="IPR006549">
    <property type="entry name" value="HAD-SF_hydro_IIIA"/>
</dbReference>
<dbReference type="PRINTS" id="PR00413">
    <property type="entry name" value="HADHALOGNASE"/>
</dbReference>
<protein>
    <recommendedName>
        <fullName evidence="4">phosphoglycolate phosphatase</fullName>
        <ecNumber evidence="4">3.1.3.18</ecNumber>
    </recommendedName>
</protein>
<dbReference type="Gene3D" id="3.40.50.1000">
    <property type="entry name" value="HAD superfamily/HAD-like"/>
    <property type="match status" value="1"/>
</dbReference>
<dbReference type="InterPro" id="IPR023198">
    <property type="entry name" value="PGP-like_dom2"/>
</dbReference>
<evidence type="ECO:0000313" key="5">
    <source>
        <dbReference type="EMBL" id="EKB31646.1"/>
    </source>
</evidence>
<dbReference type="SFLD" id="SFLDS00003">
    <property type="entry name" value="Haloacid_Dehalogenase"/>
    <property type="match status" value="1"/>
</dbReference>
<name>K1JN46_9BURK</name>
<evidence type="ECO:0000313" key="6">
    <source>
        <dbReference type="Proteomes" id="UP000005835"/>
    </source>
</evidence>
<dbReference type="PANTHER" id="PTHR43434:SF1">
    <property type="entry name" value="PHOSPHOGLYCOLATE PHOSPHATASE"/>
    <property type="match status" value="1"/>
</dbReference>
<dbReference type="EC" id="3.1.3.18" evidence="4"/>
<dbReference type="InterPro" id="IPR036412">
    <property type="entry name" value="HAD-like_sf"/>
</dbReference>
<accession>K1JN46</accession>
<dbReference type="RefSeq" id="WP_005434369.1">
    <property type="nucleotide sequence ID" value="NZ_JH815514.1"/>
</dbReference>
<gene>
    <name evidence="5" type="ORF">HMPREF9465_00804</name>
</gene>
<dbReference type="InterPro" id="IPR041492">
    <property type="entry name" value="HAD_2"/>
</dbReference>
<proteinExistence type="inferred from homology"/>
<dbReference type="NCBIfam" id="TIGR01509">
    <property type="entry name" value="HAD-SF-IA-v3"/>
    <property type="match status" value="1"/>
</dbReference>
<evidence type="ECO:0000256" key="3">
    <source>
        <dbReference type="ARBA" id="ARBA00006171"/>
    </source>
</evidence>
<comment type="catalytic activity">
    <reaction evidence="1">
        <text>2-phosphoglycolate + H2O = glycolate + phosphate</text>
        <dbReference type="Rhea" id="RHEA:14369"/>
        <dbReference type="ChEBI" id="CHEBI:15377"/>
        <dbReference type="ChEBI" id="CHEBI:29805"/>
        <dbReference type="ChEBI" id="CHEBI:43474"/>
        <dbReference type="ChEBI" id="CHEBI:58033"/>
        <dbReference type="EC" id="3.1.3.18"/>
    </reaction>
</comment>
<dbReference type="InterPro" id="IPR050155">
    <property type="entry name" value="HAD-like_hydrolase_sf"/>
</dbReference>
<dbReference type="NCBIfam" id="TIGR01549">
    <property type="entry name" value="HAD-SF-IA-v1"/>
    <property type="match status" value="1"/>
</dbReference>
<dbReference type="Pfam" id="PF13419">
    <property type="entry name" value="HAD_2"/>
    <property type="match status" value="1"/>
</dbReference>
<dbReference type="SFLD" id="SFLDG01135">
    <property type="entry name" value="C1.5.6:_HAD__Beta-PGM__Phospha"/>
    <property type="match status" value="1"/>
</dbReference>
<comment type="caution">
    <text evidence="5">The sequence shown here is derived from an EMBL/GenBank/DDBJ whole genome shotgun (WGS) entry which is preliminary data.</text>
</comment>
<reference evidence="5 6" key="1">
    <citation type="submission" date="2012-05" db="EMBL/GenBank/DDBJ databases">
        <title>The Genome Sequence of Sutterella wadsworthensis 2_1_59BFAA.</title>
        <authorList>
            <consortium name="The Broad Institute Genome Sequencing Platform"/>
            <person name="Earl A."/>
            <person name="Ward D."/>
            <person name="Feldgarden M."/>
            <person name="Gevers D."/>
            <person name="Daigneault M."/>
            <person name="Strauss J."/>
            <person name="Allen-Vercoe E."/>
            <person name="Walker B."/>
            <person name="Young S.K."/>
            <person name="Zeng Q."/>
            <person name="Gargeya S."/>
            <person name="Fitzgerald M."/>
            <person name="Haas B."/>
            <person name="Abouelleil A."/>
            <person name="Alvarado L."/>
            <person name="Arachchi H.M."/>
            <person name="Berlin A.M."/>
            <person name="Chapman S.B."/>
            <person name="Goldberg J."/>
            <person name="Griggs A."/>
            <person name="Gujja S."/>
            <person name="Hansen M."/>
            <person name="Howarth C."/>
            <person name="Imamovic A."/>
            <person name="Larimer J."/>
            <person name="McCowen C."/>
            <person name="Montmayeur A."/>
            <person name="Murphy C."/>
            <person name="Neiman D."/>
            <person name="Pearson M."/>
            <person name="Priest M."/>
            <person name="Roberts A."/>
            <person name="Saif S."/>
            <person name="Shea T."/>
            <person name="Sisk P."/>
            <person name="Sykes S."/>
            <person name="Wortman J."/>
            <person name="Nusbaum C."/>
            <person name="Birren B."/>
        </authorList>
    </citation>
    <scope>NUCLEOTIDE SEQUENCE [LARGE SCALE GENOMIC DNA]</scope>
    <source>
        <strain evidence="5 6">2_1_59BFAA</strain>
    </source>
</reference>
<keyword evidence="6" id="KW-1185">Reference proteome</keyword>
<evidence type="ECO:0000256" key="2">
    <source>
        <dbReference type="ARBA" id="ARBA00004818"/>
    </source>
</evidence>
<sequence length="229" mass="24650">MRLVKAVLFDLDGTLVDSLPELYHGVHTVLSDMGLKAPSQEAVGAMIGRGILVLVQRLCAALGIAVESEQGRDLFDRLLKAWSESGGRHMAFYPGVIEGVEQLKDKGIRVALVTNKQRSLTVEFLQSRGLESLFDTVVAGDDCPNNKPAPDMLIRAMTEMNVCASETVMVGDSRNDALAGRAAGVSVALVETGYNEGVSIADWAREAGFTRVYPSARKVCERIVASGRL</sequence>
<dbReference type="GO" id="GO:0006281">
    <property type="term" value="P:DNA repair"/>
    <property type="evidence" value="ECO:0007669"/>
    <property type="project" value="TreeGrafter"/>
</dbReference>
<dbReference type="EMBL" id="ADMG01000019">
    <property type="protein sequence ID" value="EKB31646.1"/>
    <property type="molecule type" value="Genomic_DNA"/>
</dbReference>
<dbReference type="eggNOG" id="COG0546">
    <property type="taxonomic scope" value="Bacteria"/>
</dbReference>
<dbReference type="Gene3D" id="1.10.150.240">
    <property type="entry name" value="Putative phosphatase, domain 2"/>
    <property type="match status" value="1"/>
</dbReference>
<dbReference type="Proteomes" id="UP000005835">
    <property type="component" value="Unassembled WGS sequence"/>
</dbReference>
<dbReference type="SFLD" id="SFLDG01129">
    <property type="entry name" value="C1.5:_HAD__Beta-PGM__Phosphata"/>
    <property type="match status" value="1"/>
</dbReference>
<dbReference type="GO" id="GO:0008967">
    <property type="term" value="F:phosphoglycolate phosphatase activity"/>
    <property type="evidence" value="ECO:0007669"/>
    <property type="project" value="UniProtKB-EC"/>
</dbReference>
<evidence type="ECO:0000256" key="1">
    <source>
        <dbReference type="ARBA" id="ARBA00000830"/>
    </source>
</evidence>
<dbReference type="PANTHER" id="PTHR43434">
    <property type="entry name" value="PHOSPHOGLYCOLATE PHOSPHATASE"/>
    <property type="match status" value="1"/>
</dbReference>
<dbReference type="AlphaFoldDB" id="K1JN46"/>
<dbReference type="GO" id="GO:0005829">
    <property type="term" value="C:cytosol"/>
    <property type="evidence" value="ECO:0007669"/>
    <property type="project" value="TreeGrafter"/>
</dbReference>
<dbReference type="NCBIfam" id="TIGR01662">
    <property type="entry name" value="HAD-SF-IIIA"/>
    <property type="match status" value="1"/>
</dbReference>
<comment type="pathway">
    <text evidence="2">Organic acid metabolism; glycolate biosynthesis; glycolate from 2-phosphoglycolate: step 1/1.</text>
</comment>
<organism evidence="5 6">
    <name type="scientific">Sutterella wadsworthensis 2_1_59BFAA</name>
    <dbReference type="NCBI Taxonomy" id="742823"/>
    <lineage>
        <taxon>Bacteria</taxon>
        <taxon>Pseudomonadati</taxon>
        <taxon>Pseudomonadota</taxon>
        <taxon>Betaproteobacteria</taxon>
        <taxon>Burkholderiales</taxon>
        <taxon>Sutterellaceae</taxon>
        <taxon>Sutterella</taxon>
    </lineage>
</organism>
<evidence type="ECO:0000256" key="4">
    <source>
        <dbReference type="ARBA" id="ARBA00013078"/>
    </source>
</evidence>
<dbReference type="SUPFAM" id="SSF56784">
    <property type="entry name" value="HAD-like"/>
    <property type="match status" value="1"/>
</dbReference>